<feature type="compositionally biased region" description="Basic and acidic residues" evidence="6">
    <location>
        <begin position="636"/>
        <end position="646"/>
    </location>
</feature>
<proteinExistence type="inferred from homology"/>
<gene>
    <name evidence="9" type="ORF">CHIRRI_LOCUS6512</name>
</gene>
<feature type="compositionally biased region" description="Polar residues" evidence="6">
    <location>
        <begin position="648"/>
        <end position="659"/>
    </location>
</feature>
<dbReference type="GO" id="GO:0005634">
    <property type="term" value="C:nucleus"/>
    <property type="evidence" value="ECO:0007669"/>
    <property type="project" value="TreeGrafter"/>
</dbReference>
<feature type="binding site" evidence="5">
    <location>
        <position position="355"/>
    </location>
    <ligand>
        <name>substrate</name>
    </ligand>
</feature>
<accession>A0A9N9WPC4</accession>
<dbReference type="GO" id="GO:0005737">
    <property type="term" value="C:cytoplasm"/>
    <property type="evidence" value="ECO:0007669"/>
    <property type="project" value="TreeGrafter"/>
</dbReference>
<keyword evidence="10" id="KW-1185">Reference proteome</keyword>
<feature type="active site" evidence="4">
    <location>
        <position position="315"/>
    </location>
</feature>
<feature type="active site" evidence="4">
    <location>
        <position position="316"/>
    </location>
</feature>
<dbReference type="AlphaFoldDB" id="A0A9N9WPC4"/>
<reference evidence="9" key="1">
    <citation type="submission" date="2022-01" db="EMBL/GenBank/DDBJ databases">
        <authorList>
            <person name="King R."/>
        </authorList>
    </citation>
    <scope>NUCLEOTIDE SEQUENCE</scope>
</reference>
<organism evidence="9 10">
    <name type="scientific">Chironomus riparius</name>
    <dbReference type="NCBI Taxonomy" id="315576"/>
    <lineage>
        <taxon>Eukaryota</taxon>
        <taxon>Metazoa</taxon>
        <taxon>Ecdysozoa</taxon>
        <taxon>Arthropoda</taxon>
        <taxon>Hexapoda</taxon>
        <taxon>Insecta</taxon>
        <taxon>Pterygota</taxon>
        <taxon>Neoptera</taxon>
        <taxon>Endopterygota</taxon>
        <taxon>Diptera</taxon>
        <taxon>Nematocera</taxon>
        <taxon>Chironomoidea</taxon>
        <taxon>Chironomidae</taxon>
        <taxon>Chironominae</taxon>
        <taxon>Chironomus</taxon>
    </lineage>
</organism>
<keyword evidence="3" id="KW-0378">Hydrolase</keyword>
<evidence type="ECO:0000313" key="9">
    <source>
        <dbReference type="EMBL" id="CAG9803614.1"/>
    </source>
</evidence>
<dbReference type="OrthoDB" id="1937899at2759"/>
<feature type="active site" evidence="4">
    <location>
        <position position="297"/>
    </location>
</feature>
<evidence type="ECO:0000256" key="1">
    <source>
        <dbReference type="ARBA" id="ARBA00009545"/>
    </source>
</evidence>
<name>A0A9N9WPC4_9DIPT</name>
<dbReference type="PANTHER" id="PTHR12837:SF15">
    <property type="entry name" value="POLY(ADP-RIBOSE) GLYCOHYDROLASE"/>
    <property type="match status" value="1"/>
</dbReference>
<comment type="similarity">
    <text evidence="1">Belongs to the poly(ADP-ribose) glycohydrolase family.</text>
</comment>
<sequence>MSDDEISWRGSSLEEIFDGFEVFDDRNEAPNLDTSESHTILFETPLPDDENIQPIPLEGSDVWDDDHVKLPCNKESVYYEIGENESKIKKYRWDLIISSLKDKEIRTSLDLENCIKAYNTKYESTWNFKALHALFEDEFLEEETEYFFKVVLPKIIDLALSLPEIIKKPIPLLKQSMNHTISMSKKQAACLLANAFLCTFPNRNVPRKNTDYPEINFNRLFCLVGTSTVQKIKCICNYFRRIVVKSMSTGILTFQRRFIDPESLPKWEQSDLKFSSIKWHVDSYGRIEKGDGMLQMDFANRYLGGGALGHGCVQEEIRFMINPELIVGMLFCESMKSTEAILIYGTEQYSKYSGYSSSFSWEGNFEDDTPCDKFRRKAVHIAAIDALSFRNPYVQFDEKLLRRDVNKAYCGFYRDPSLESPGLPVATGNWGCGAFGGFNKLKCLVQMISCVANRRNLVYYTFGDEQLVEDMNNMFKFLSDNDVTIGQLWQYLASFKSQNKKFNEFYQYIYDQHDAENFLGELEEQTDTFDMSHEVHIERTVTEGAEKRRSYEEAYVETSNTIEISIHYPEVKEELENPSKRTRTEESDNISDLCEKLNEKIQDNHDNLIEEDYQEIILAVDEVHQEVSVSNEYTDQDAKSTKRDVDDCNNQDMESVNSQSHDDHNYQGPTETKEDLEKKELPQRKTILDYFKPKTSNS</sequence>
<feature type="domain" description="PARG catalytic Macro" evidence="7">
    <location>
        <begin position="265"/>
        <end position="467"/>
    </location>
</feature>
<dbReference type="Pfam" id="PF05028">
    <property type="entry name" value="PARG_cat_C"/>
    <property type="match status" value="1"/>
</dbReference>
<dbReference type="Proteomes" id="UP001153620">
    <property type="component" value="Chromosome 2"/>
</dbReference>
<dbReference type="PANTHER" id="PTHR12837">
    <property type="entry name" value="POLY ADP-RIBOSE GLYCOHYDROLASE"/>
    <property type="match status" value="1"/>
</dbReference>
<evidence type="ECO:0000313" key="10">
    <source>
        <dbReference type="Proteomes" id="UP001153620"/>
    </source>
</evidence>
<evidence type="ECO:0000256" key="6">
    <source>
        <dbReference type="SAM" id="MobiDB-lite"/>
    </source>
</evidence>
<dbReference type="GO" id="GO:0009225">
    <property type="term" value="P:nucleotide-sugar metabolic process"/>
    <property type="evidence" value="ECO:0007669"/>
    <property type="project" value="TreeGrafter"/>
</dbReference>
<evidence type="ECO:0000259" key="8">
    <source>
        <dbReference type="Pfam" id="PF20811"/>
    </source>
</evidence>
<feature type="region of interest" description="Disordered" evidence="6">
    <location>
        <begin position="628"/>
        <end position="698"/>
    </location>
</feature>
<dbReference type="Pfam" id="PF20811">
    <property type="entry name" value="PARG_cat_N"/>
    <property type="match status" value="1"/>
</dbReference>
<feature type="domain" description="PARG helical" evidence="8">
    <location>
        <begin position="141"/>
        <end position="256"/>
    </location>
</feature>
<dbReference type="GO" id="GO:0005975">
    <property type="term" value="P:carbohydrate metabolic process"/>
    <property type="evidence" value="ECO:0007669"/>
    <property type="project" value="InterPro"/>
</dbReference>
<feature type="compositionally biased region" description="Basic and acidic residues" evidence="6">
    <location>
        <begin position="660"/>
        <end position="687"/>
    </location>
</feature>
<evidence type="ECO:0000256" key="4">
    <source>
        <dbReference type="PIRSR" id="PIRSR607724-1"/>
    </source>
</evidence>
<dbReference type="InterPro" id="IPR046372">
    <property type="entry name" value="PARG_cat_C"/>
</dbReference>
<dbReference type="GO" id="GO:1990966">
    <property type="term" value="P:ATP generation from poly-ADP-D-ribose"/>
    <property type="evidence" value="ECO:0007669"/>
    <property type="project" value="TreeGrafter"/>
</dbReference>
<dbReference type="GO" id="GO:0006282">
    <property type="term" value="P:regulation of DNA repair"/>
    <property type="evidence" value="ECO:0007669"/>
    <property type="project" value="InterPro"/>
</dbReference>
<dbReference type="InterPro" id="IPR048362">
    <property type="entry name" value="PARG_helical"/>
</dbReference>
<evidence type="ECO:0000256" key="5">
    <source>
        <dbReference type="PIRSR" id="PIRSR607724-2"/>
    </source>
</evidence>
<reference evidence="9" key="2">
    <citation type="submission" date="2022-10" db="EMBL/GenBank/DDBJ databases">
        <authorList>
            <consortium name="ENA_rothamsted_submissions"/>
            <consortium name="culmorum"/>
            <person name="King R."/>
        </authorList>
    </citation>
    <scope>NUCLEOTIDE SEQUENCE</scope>
</reference>
<dbReference type="EMBL" id="OU895878">
    <property type="protein sequence ID" value="CAG9803614.1"/>
    <property type="molecule type" value="Genomic_DNA"/>
</dbReference>
<feature type="binding site" evidence="5">
    <location>
        <position position="300"/>
    </location>
    <ligand>
        <name>substrate</name>
    </ligand>
</feature>
<evidence type="ECO:0000256" key="2">
    <source>
        <dbReference type="ARBA" id="ARBA00012255"/>
    </source>
</evidence>
<evidence type="ECO:0000256" key="3">
    <source>
        <dbReference type="ARBA" id="ARBA00022801"/>
    </source>
</evidence>
<evidence type="ECO:0000259" key="7">
    <source>
        <dbReference type="Pfam" id="PF05028"/>
    </source>
</evidence>
<feature type="binding site" evidence="5">
    <location>
        <position position="314"/>
    </location>
    <ligand>
        <name>substrate</name>
    </ligand>
</feature>
<dbReference type="EC" id="3.2.1.143" evidence="2"/>
<dbReference type="InterPro" id="IPR007724">
    <property type="entry name" value="Poly_GlycHdrlase"/>
</dbReference>
<protein>
    <recommendedName>
        <fullName evidence="2">poly(ADP-ribose) glycohydrolase</fullName>
        <ecNumber evidence="2">3.2.1.143</ecNumber>
    </recommendedName>
</protein>
<dbReference type="GO" id="GO:0004649">
    <property type="term" value="F:poly(ADP-ribose) glycohydrolase activity"/>
    <property type="evidence" value="ECO:0007669"/>
    <property type="project" value="UniProtKB-EC"/>
</dbReference>